<evidence type="ECO:0000313" key="4">
    <source>
        <dbReference type="Proteomes" id="UP000631114"/>
    </source>
</evidence>
<evidence type="ECO:0000256" key="1">
    <source>
        <dbReference type="ARBA" id="ARBA00010838"/>
    </source>
</evidence>
<accession>A0A835LAN4</accession>
<protein>
    <submittedName>
        <fullName evidence="3">Uncharacterized protein</fullName>
    </submittedName>
</protein>
<dbReference type="PANTHER" id="PTHR10353:SF29">
    <property type="entry name" value="BETA-GLUCOSIDASE 11"/>
    <property type="match status" value="1"/>
</dbReference>
<comment type="similarity">
    <text evidence="1 2">Belongs to the glycosyl hydrolase 1 family.</text>
</comment>
<dbReference type="GO" id="GO:0005975">
    <property type="term" value="P:carbohydrate metabolic process"/>
    <property type="evidence" value="ECO:0007669"/>
    <property type="project" value="InterPro"/>
</dbReference>
<dbReference type="EMBL" id="JADFTS010000009">
    <property type="protein sequence ID" value="KAF9587380.1"/>
    <property type="molecule type" value="Genomic_DNA"/>
</dbReference>
<dbReference type="InterPro" id="IPR017853">
    <property type="entry name" value="GH"/>
</dbReference>
<evidence type="ECO:0000256" key="2">
    <source>
        <dbReference type="RuleBase" id="RU003690"/>
    </source>
</evidence>
<reference evidence="3 4" key="1">
    <citation type="submission" date="2020-10" db="EMBL/GenBank/DDBJ databases">
        <title>The Coptis chinensis genome and diversification of protoberbering-type alkaloids.</title>
        <authorList>
            <person name="Wang B."/>
            <person name="Shu S."/>
            <person name="Song C."/>
            <person name="Liu Y."/>
        </authorList>
    </citation>
    <scope>NUCLEOTIDE SEQUENCE [LARGE SCALE GENOMIC DNA]</scope>
    <source>
        <strain evidence="3">HL-2020</strain>
        <tissue evidence="3">Leaf</tissue>
    </source>
</reference>
<dbReference type="AlphaFoldDB" id="A0A835LAN4"/>
<proteinExistence type="inferred from homology"/>
<evidence type="ECO:0000313" key="3">
    <source>
        <dbReference type="EMBL" id="KAF9587380.1"/>
    </source>
</evidence>
<gene>
    <name evidence="3" type="ORF">IFM89_001480</name>
</gene>
<dbReference type="Gene3D" id="3.20.20.80">
    <property type="entry name" value="Glycosidases"/>
    <property type="match status" value="1"/>
</dbReference>
<keyword evidence="4" id="KW-1185">Reference proteome</keyword>
<dbReference type="GO" id="GO:0008422">
    <property type="term" value="F:beta-glucosidase activity"/>
    <property type="evidence" value="ECO:0007669"/>
    <property type="project" value="TreeGrafter"/>
</dbReference>
<comment type="caution">
    <text evidence="3">The sequence shown here is derived from an EMBL/GenBank/DDBJ whole genome shotgun (WGS) entry which is preliminary data.</text>
</comment>
<sequence>MKVSSEYFKSGSLSSEELEVGLLKVLIDQVPCSFLAPKMNEYEGYLSPKFIEDFTAYADVCFKEFGDRVNTWMTFNEPNIWTIGGNSVEMMPPGRCSYPFGVNCTKGDSTT</sequence>
<dbReference type="SUPFAM" id="SSF51445">
    <property type="entry name" value="(Trans)glycosidases"/>
    <property type="match status" value="1"/>
</dbReference>
<dbReference type="OrthoDB" id="65569at2759"/>
<dbReference type="Proteomes" id="UP000631114">
    <property type="component" value="Unassembled WGS sequence"/>
</dbReference>
<name>A0A835LAN4_9MAGN</name>
<dbReference type="PANTHER" id="PTHR10353">
    <property type="entry name" value="GLYCOSYL HYDROLASE"/>
    <property type="match status" value="1"/>
</dbReference>
<dbReference type="Pfam" id="PF00232">
    <property type="entry name" value="Glyco_hydro_1"/>
    <property type="match status" value="1"/>
</dbReference>
<organism evidence="3 4">
    <name type="scientific">Coptis chinensis</name>
    <dbReference type="NCBI Taxonomy" id="261450"/>
    <lineage>
        <taxon>Eukaryota</taxon>
        <taxon>Viridiplantae</taxon>
        <taxon>Streptophyta</taxon>
        <taxon>Embryophyta</taxon>
        <taxon>Tracheophyta</taxon>
        <taxon>Spermatophyta</taxon>
        <taxon>Magnoliopsida</taxon>
        <taxon>Ranunculales</taxon>
        <taxon>Ranunculaceae</taxon>
        <taxon>Coptidoideae</taxon>
        <taxon>Coptis</taxon>
    </lineage>
</organism>
<dbReference type="InterPro" id="IPR001360">
    <property type="entry name" value="Glyco_hydro_1"/>
</dbReference>